<dbReference type="RefSeq" id="XP_058337835.1">
    <property type="nucleotide sequence ID" value="XM_058491422.1"/>
</dbReference>
<reference evidence="1 2" key="1">
    <citation type="submission" date="2023-03" db="EMBL/GenBank/DDBJ databases">
        <title>Genome sequence of Lichtheimia ornata CBS 291.66.</title>
        <authorList>
            <person name="Mohabir J.T."/>
            <person name="Shea T.P."/>
            <person name="Kurbessoian T."/>
            <person name="Berby B."/>
            <person name="Fontaine J."/>
            <person name="Livny J."/>
            <person name="Gnirke A."/>
            <person name="Stajich J.E."/>
            <person name="Cuomo C.A."/>
        </authorList>
    </citation>
    <scope>NUCLEOTIDE SEQUENCE [LARGE SCALE GENOMIC DNA]</scope>
    <source>
        <strain evidence="1">CBS 291.66</strain>
    </source>
</reference>
<keyword evidence="2" id="KW-1185">Reference proteome</keyword>
<sequence>MMFFDEYHHPLEPPLPPITPHCEQKDDTFNATTDNTIALYPLPPVSMHQGEDDQVMATTSDAITNLATQLIDQLDTRAKALANGAQFDLALRDAAMVRALSPTSALGYLRAGSVYQQQGHQQAAVSIYKQGLKVVAPTDPGYTELETSCAAALDAQAKVIDFVSELPHDIVSMKIVPLLFDKLEEYKICPYLYVSSTWHNRILANNALHLRMFQERNILVFPEYDMLRYTRHYKSLSIHHRHDWARILKEKPWPRLTHLDIDCMGHPQLLKHSFGSIGSTLTHLNLSSYTRTRQEDPISFASYIGGISEFGFFGGIKHRE</sequence>
<proteinExistence type="predicted"/>
<comment type="caution">
    <text evidence="1">The sequence shown here is derived from an EMBL/GenBank/DDBJ whole genome shotgun (WGS) entry which is preliminary data.</text>
</comment>
<protein>
    <submittedName>
        <fullName evidence="1">Uncharacterized protein</fullName>
    </submittedName>
</protein>
<name>A0AAD7UTR4_9FUNG</name>
<dbReference type="GeneID" id="83218856"/>
<gene>
    <name evidence="1" type="ORF">O0I10_011455</name>
</gene>
<dbReference type="EMBL" id="JARTCD010000090">
    <property type="protein sequence ID" value="KAJ8652921.1"/>
    <property type="molecule type" value="Genomic_DNA"/>
</dbReference>
<evidence type="ECO:0000313" key="1">
    <source>
        <dbReference type="EMBL" id="KAJ8652921.1"/>
    </source>
</evidence>
<accession>A0AAD7UTR4</accession>
<dbReference type="InterPro" id="IPR011990">
    <property type="entry name" value="TPR-like_helical_dom_sf"/>
</dbReference>
<dbReference type="Proteomes" id="UP001234581">
    <property type="component" value="Unassembled WGS sequence"/>
</dbReference>
<organism evidence="1 2">
    <name type="scientific">Lichtheimia ornata</name>
    <dbReference type="NCBI Taxonomy" id="688661"/>
    <lineage>
        <taxon>Eukaryota</taxon>
        <taxon>Fungi</taxon>
        <taxon>Fungi incertae sedis</taxon>
        <taxon>Mucoromycota</taxon>
        <taxon>Mucoromycotina</taxon>
        <taxon>Mucoromycetes</taxon>
        <taxon>Mucorales</taxon>
        <taxon>Lichtheimiaceae</taxon>
        <taxon>Lichtheimia</taxon>
    </lineage>
</organism>
<dbReference type="SUPFAM" id="SSF48452">
    <property type="entry name" value="TPR-like"/>
    <property type="match status" value="1"/>
</dbReference>
<dbReference type="AlphaFoldDB" id="A0AAD7UTR4"/>
<evidence type="ECO:0000313" key="2">
    <source>
        <dbReference type="Proteomes" id="UP001234581"/>
    </source>
</evidence>
<dbReference type="Gene3D" id="1.25.40.10">
    <property type="entry name" value="Tetratricopeptide repeat domain"/>
    <property type="match status" value="1"/>
</dbReference>